<dbReference type="AlphaFoldDB" id="A0A371FZX9"/>
<evidence type="ECO:0000256" key="1">
    <source>
        <dbReference type="ARBA" id="ARBA00009065"/>
    </source>
</evidence>
<dbReference type="GO" id="GO:0048316">
    <property type="term" value="P:seed development"/>
    <property type="evidence" value="ECO:0007669"/>
    <property type="project" value="UniProtKB-ARBA"/>
</dbReference>
<dbReference type="GO" id="GO:0010444">
    <property type="term" value="P:guard mother cell differentiation"/>
    <property type="evidence" value="ECO:0007669"/>
    <property type="project" value="UniProtKB-ARBA"/>
</dbReference>
<dbReference type="InterPro" id="IPR048258">
    <property type="entry name" value="Cyclins_cyclin-box"/>
</dbReference>
<dbReference type="InterPro" id="IPR013763">
    <property type="entry name" value="Cyclin-like_dom"/>
</dbReference>
<comment type="similarity">
    <text evidence="1">Belongs to the cyclin family. Cyclin D subfamily.</text>
</comment>
<dbReference type="Pfam" id="PF00134">
    <property type="entry name" value="Cyclin_N"/>
    <property type="match status" value="1"/>
</dbReference>
<keyword evidence="3" id="KW-0132">Cell division</keyword>
<accession>A0A371FZX9</accession>
<evidence type="ECO:0000313" key="11">
    <source>
        <dbReference type="Proteomes" id="UP000257109"/>
    </source>
</evidence>
<keyword evidence="5" id="KW-0131">Cell cycle</keyword>
<evidence type="ECO:0000256" key="7">
    <source>
        <dbReference type="RuleBase" id="RU000383"/>
    </source>
</evidence>
<comment type="caution">
    <text evidence="10">The sequence shown here is derived from an EMBL/GenBank/DDBJ whole genome shotgun (WGS) entry which is preliminary data.</text>
</comment>
<dbReference type="InterPro" id="IPR006671">
    <property type="entry name" value="Cyclin_N"/>
</dbReference>
<protein>
    <recommendedName>
        <fullName evidence="6">B-like cyclin</fullName>
    </recommendedName>
</protein>
<sequence>MALSDDAQHHSPSFLDALLCEERDTFEGEDFDEGETSNDDPSVRKSQSLPLVLLDNDLFWEDEELVSLISKEGETHLCSLDGPLEGPRMEAVNWISKVCGHYGFSALTIVLAVNYFDRFITSLRFQRDKPWMTQLTAVACLSLAAKMEETHVPLLLDLQVEESRFVFEAKTIQRMELLVLSTLKWRMHPVTPISFFEHIVRRLGLKSPLHWEFLWRCERVLLNVIVDSRVMSYLPSTLAAATMIHVIKEIEPFNATEYIDQLLGLLKISEEQVNQCYKLMQKLLGCCEGIYSLHQKRKRLSELGSPGGVIDASFSCDSSNDSWAVSSSVSLSLEPLFKRSRAQDQQMRLPAVNRVSIDVLNSPHDSSQNLKINEAETEIPSSTLSFEVEKGSDTLLPLGTRENGVSGLLKTTKFPKKIKAKGKDHWANFLKMTAHKLMHHVLVMMGCKSPQHE</sequence>
<evidence type="ECO:0000256" key="4">
    <source>
        <dbReference type="ARBA" id="ARBA00023127"/>
    </source>
</evidence>
<dbReference type="STRING" id="157652.A0A371FZX9"/>
<keyword evidence="11" id="KW-1185">Reference proteome</keyword>
<dbReference type="SMART" id="SM01332">
    <property type="entry name" value="Cyclin_C"/>
    <property type="match status" value="1"/>
</dbReference>
<feature type="domain" description="Cyclin-like" evidence="8">
    <location>
        <begin position="93"/>
        <end position="181"/>
    </location>
</feature>
<gene>
    <name evidence="10" type="primary">CYCD3-2</name>
    <name evidence="10" type="ORF">CR513_35155</name>
</gene>
<dbReference type="PANTHER" id="PTHR10177">
    <property type="entry name" value="CYCLINS"/>
    <property type="match status" value="1"/>
</dbReference>
<dbReference type="OrthoDB" id="5590282at2759"/>
<proteinExistence type="inferred from homology"/>
<feature type="non-terminal residue" evidence="10">
    <location>
        <position position="453"/>
    </location>
</feature>
<evidence type="ECO:0000259" key="9">
    <source>
        <dbReference type="SMART" id="SM01332"/>
    </source>
</evidence>
<dbReference type="SUPFAM" id="SSF47954">
    <property type="entry name" value="Cyclin-like"/>
    <property type="match status" value="2"/>
</dbReference>
<dbReference type="FunFam" id="1.10.472.10:FF:000070">
    <property type="entry name" value="CYCLIN D32"/>
    <property type="match status" value="1"/>
</dbReference>
<organism evidence="10 11">
    <name type="scientific">Mucuna pruriens</name>
    <name type="common">Velvet bean</name>
    <name type="synonym">Dolichos pruriens</name>
    <dbReference type="NCBI Taxonomy" id="157652"/>
    <lineage>
        <taxon>Eukaryota</taxon>
        <taxon>Viridiplantae</taxon>
        <taxon>Streptophyta</taxon>
        <taxon>Embryophyta</taxon>
        <taxon>Tracheophyta</taxon>
        <taxon>Spermatophyta</taxon>
        <taxon>Magnoliopsida</taxon>
        <taxon>eudicotyledons</taxon>
        <taxon>Gunneridae</taxon>
        <taxon>Pentapetalae</taxon>
        <taxon>rosids</taxon>
        <taxon>fabids</taxon>
        <taxon>Fabales</taxon>
        <taxon>Fabaceae</taxon>
        <taxon>Papilionoideae</taxon>
        <taxon>50 kb inversion clade</taxon>
        <taxon>NPAAA clade</taxon>
        <taxon>indigoferoid/millettioid clade</taxon>
        <taxon>Phaseoleae</taxon>
        <taxon>Mucuna</taxon>
    </lineage>
</organism>
<evidence type="ECO:0000256" key="6">
    <source>
        <dbReference type="ARBA" id="ARBA00032263"/>
    </source>
</evidence>
<dbReference type="EMBL" id="QJKJ01007219">
    <property type="protein sequence ID" value="RDX83879.1"/>
    <property type="molecule type" value="Genomic_DNA"/>
</dbReference>
<dbReference type="Gene3D" id="1.10.472.10">
    <property type="entry name" value="Cyclin-like"/>
    <property type="match status" value="2"/>
</dbReference>
<feature type="domain" description="Cyclin C-terminal" evidence="9">
    <location>
        <begin position="190"/>
        <end position="306"/>
    </location>
</feature>
<dbReference type="CDD" id="cd20544">
    <property type="entry name" value="CYCLIN_AtCycD-like_rpt2"/>
    <property type="match status" value="1"/>
</dbReference>
<dbReference type="CDD" id="cd20543">
    <property type="entry name" value="CYCLIN_AtCycD-like_rpt1"/>
    <property type="match status" value="1"/>
</dbReference>
<evidence type="ECO:0000313" key="10">
    <source>
        <dbReference type="EMBL" id="RDX83879.1"/>
    </source>
</evidence>
<dbReference type="InterPro" id="IPR036915">
    <property type="entry name" value="Cyclin-like_sf"/>
</dbReference>
<evidence type="ECO:0000256" key="5">
    <source>
        <dbReference type="ARBA" id="ARBA00023306"/>
    </source>
</evidence>
<dbReference type="FunFam" id="1.10.472.10:FF:000074">
    <property type="entry name" value="D3-type cyclin"/>
    <property type="match status" value="1"/>
</dbReference>
<comment type="subunit">
    <text evidence="2">Interacts with the CDC2 protein kinase to form a serine/threonine kinase holoenzyme complex also known as maturation promoting factor (MPF). The cyclin subunit imparts substrate specificity to the complex.</text>
</comment>
<reference evidence="10" key="1">
    <citation type="submission" date="2018-05" db="EMBL/GenBank/DDBJ databases">
        <title>Draft genome of Mucuna pruriens seed.</title>
        <authorList>
            <person name="Nnadi N.E."/>
            <person name="Vos R."/>
            <person name="Hasami M.H."/>
            <person name="Devisetty U.K."/>
            <person name="Aguiy J.C."/>
        </authorList>
    </citation>
    <scope>NUCLEOTIDE SEQUENCE [LARGE SCALE GENOMIC DNA]</scope>
    <source>
        <strain evidence="10">JCA_2017</strain>
    </source>
</reference>
<dbReference type="Proteomes" id="UP000257109">
    <property type="component" value="Unassembled WGS sequence"/>
</dbReference>
<evidence type="ECO:0000256" key="3">
    <source>
        <dbReference type="ARBA" id="ARBA00022618"/>
    </source>
</evidence>
<dbReference type="InterPro" id="IPR004367">
    <property type="entry name" value="Cyclin_C-dom"/>
</dbReference>
<dbReference type="SMART" id="SM00385">
    <property type="entry name" value="CYCLIN"/>
    <property type="match status" value="1"/>
</dbReference>
<evidence type="ECO:0000256" key="2">
    <source>
        <dbReference type="ARBA" id="ARBA00011177"/>
    </source>
</evidence>
<dbReference type="Pfam" id="PF02984">
    <property type="entry name" value="Cyclin_C"/>
    <property type="match status" value="1"/>
</dbReference>
<name>A0A371FZX9_MUCPR</name>
<dbReference type="InterPro" id="IPR039361">
    <property type="entry name" value="Cyclin"/>
</dbReference>
<dbReference type="PROSITE" id="PS00292">
    <property type="entry name" value="CYCLINS"/>
    <property type="match status" value="1"/>
</dbReference>
<dbReference type="GO" id="GO:0051301">
    <property type="term" value="P:cell division"/>
    <property type="evidence" value="ECO:0007669"/>
    <property type="project" value="UniProtKB-KW"/>
</dbReference>
<keyword evidence="4 7" id="KW-0195">Cyclin</keyword>
<evidence type="ECO:0000259" key="8">
    <source>
        <dbReference type="SMART" id="SM00385"/>
    </source>
</evidence>